<name>A0A0C9TDC9_PAXIN</name>
<feature type="compositionally biased region" description="Basic and acidic residues" evidence="1">
    <location>
        <begin position="103"/>
        <end position="116"/>
    </location>
</feature>
<proteinExistence type="predicted"/>
<sequence>MPPKVKHSKSSTAKSFGPATEEGLRTRSASMKTRSGSLYVAIPSGPRPKPRLKRKDPDVVHLTEEEDFQLTFNREKHTIGKLPDPQPDDAEATPPARSNSLEKSQHPSECSKHLKDDDAESAAPGAEDEVEDPPPHSKVNSRRPPTTYHHVPGTEDEEPPSSAKQNTMHPSPSADRHAPSRQEKSKCPSEHSRHLDNDDGDDHPPSATSHIESNKDMATGTASHLADETLADVKHVEQLVLLGDATSTNGRATASPCSRSSSLEWPGSDVDFTQIEEHEDPYEVEPETKAFNEDISDDESDAYKPDNDNEDADKVGEEEEEEEEVLLSPKVIQTKGKAWTAPSKVRAFCLGGVSISNAHPQFVI</sequence>
<dbReference type="HOGENOM" id="CLU_050631_0_0_1"/>
<feature type="region of interest" description="Disordered" evidence="1">
    <location>
        <begin position="243"/>
        <end position="327"/>
    </location>
</feature>
<protein>
    <submittedName>
        <fullName evidence="2">Uncharacterized protein</fullName>
    </submittedName>
</protein>
<feature type="compositionally biased region" description="Basic and acidic residues" evidence="1">
    <location>
        <begin position="301"/>
        <end position="315"/>
    </location>
</feature>
<feature type="compositionally biased region" description="Polar residues" evidence="1">
    <location>
        <begin position="27"/>
        <end position="36"/>
    </location>
</feature>
<feature type="region of interest" description="Disordered" evidence="1">
    <location>
        <begin position="1"/>
        <end position="223"/>
    </location>
</feature>
<reference evidence="2 3" key="1">
    <citation type="submission" date="2014-06" db="EMBL/GenBank/DDBJ databases">
        <authorList>
            <consortium name="DOE Joint Genome Institute"/>
            <person name="Kuo A."/>
            <person name="Kohler A."/>
            <person name="Nagy L.G."/>
            <person name="Floudas D."/>
            <person name="Copeland A."/>
            <person name="Barry K.W."/>
            <person name="Cichocki N."/>
            <person name="Veneault-Fourrey C."/>
            <person name="LaButti K."/>
            <person name="Lindquist E.A."/>
            <person name="Lipzen A."/>
            <person name="Lundell T."/>
            <person name="Morin E."/>
            <person name="Murat C."/>
            <person name="Sun H."/>
            <person name="Tunlid A."/>
            <person name="Henrissat B."/>
            <person name="Grigoriev I.V."/>
            <person name="Hibbett D.S."/>
            <person name="Martin F."/>
            <person name="Nordberg H.P."/>
            <person name="Cantor M.N."/>
            <person name="Hua S.X."/>
        </authorList>
    </citation>
    <scope>NUCLEOTIDE SEQUENCE [LARGE SCALE GENOMIC DNA]</scope>
    <source>
        <strain evidence="2 3">ATCC 200175</strain>
    </source>
</reference>
<dbReference type="EMBL" id="KN820474">
    <property type="protein sequence ID" value="KIJ06167.1"/>
    <property type="molecule type" value="Genomic_DNA"/>
</dbReference>
<dbReference type="AlphaFoldDB" id="A0A0C9TDC9"/>
<evidence type="ECO:0000256" key="1">
    <source>
        <dbReference type="SAM" id="MobiDB-lite"/>
    </source>
</evidence>
<evidence type="ECO:0000313" key="2">
    <source>
        <dbReference type="EMBL" id="KIJ06167.1"/>
    </source>
</evidence>
<accession>A0A0C9TDC9</accession>
<gene>
    <name evidence="2" type="ORF">PAXINDRAFT_20628</name>
</gene>
<feature type="compositionally biased region" description="Polar residues" evidence="1">
    <location>
        <begin position="245"/>
        <end position="263"/>
    </location>
</feature>
<feature type="compositionally biased region" description="Basic and acidic residues" evidence="1">
    <location>
        <begin position="174"/>
        <end position="197"/>
    </location>
</feature>
<reference evidence="3" key="2">
    <citation type="submission" date="2015-01" db="EMBL/GenBank/DDBJ databases">
        <title>Evolutionary Origins and Diversification of the Mycorrhizal Mutualists.</title>
        <authorList>
            <consortium name="DOE Joint Genome Institute"/>
            <consortium name="Mycorrhizal Genomics Consortium"/>
            <person name="Kohler A."/>
            <person name="Kuo A."/>
            <person name="Nagy L.G."/>
            <person name="Floudas D."/>
            <person name="Copeland A."/>
            <person name="Barry K.W."/>
            <person name="Cichocki N."/>
            <person name="Veneault-Fourrey C."/>
            <person name="LaButti K."/>
            <person name="Lindquist E.A."/>
            <person name="Lipzen A."/>
            <person name="Lundell T."/>
            <person name="Morin E."/>
            <person name="Murat C."/>
            <person name="Riley R."/>
            <person name="Ohm R."/>
            <person name="Sun H."/>
            <person name="Tunlid A."/>
            <person name="Henrissat B."/>
            <person name="Grigoriev I.V."/>
            <person name="Hibbett D.S."/>
            <person name="Martin F."/>
        </authorList>
    </citation>
    <scope>NUCLEOTIDE SEQUENCE [LARGE SCALE GENOMIC DNA]</scope>
    <source>
        <strain evidence="3">ATCC 200175</strain>
    </source>
</reference>
<keyword evidence="3" id="KW-1185">Reference proteome</keyword>
<evidence type="ECO:0000313" key="3">
    <source>
        <dbReference type="Proteomes" id="UP000053647"/>
    </source>
</evidence>
<feature type="compositionally biased region" description="Acidic residues" evidence="1">
    <location>
        <begin position="316"/>
        <end position="325"/>
    </location>
</feature>
<organism evidence="2 3">
    <name type="scientific">Paxillus involutus ATCC 200175</name>
    <dbReference type="NCBI Taxonomy" id="664439"/>
    <lineage>
        <taxon>Eukaryota</taxon>
        <taxon>Fungi</taxon>
        <taxon>Dikarya</taxon>
        <taxon>Basidiomycota</taxon>
        <taxon>Agaricomycotina</taxon>
        <taxon>Agaricomycetes</taxon>
        <taxon>Agaricomycetidae</taxon>
        <taxon>Boletales</taxon>
        <taxon>Paxilineae</taxon>
        <taxon>Paxillaceae</taxon>
        <taxon>Paxillus</taxon>
    </lineage>
</organism>
<dbReference type="Proteomes" id="UP000053647">
    <property type="component" value="Unassembled WGS sequence"/>
</dbReference>